<feature type="region of interest" description="Disordered" evidence="8">
    <location>
        <begin position="1"/>
        <end position="25"/>
    </location>
</feature>
<dbReference type="PROSITE" id="PS50262">
    <property type="entry name" value="G_PROTEIN_RECEP_F1_2"/>
    <property type="match status" value="1"/>
</dbReference>
<keyword evidence="6 11" id="KW-0675">Receptor</keyword>
<keyword evidence="2 9" id="KW-0812">Transmembrane</keyword>
<evidence type="ECO:0000313" key="12">
    <source>
        <dbReference type="Proteomes" id="UP000230750"/>
    </source>
</evidence>
<evidence type="ECO:0000256" key="7">
    <source>
        <dbReference type="ARBA" id="ARBA00023224"/>
    </source>
</evidence>
<keyword evidence="3 9" id="KW-1133">Transmembrane helix</keyword>
<keyword evidence="5 9" id="KW-0472">Membrane</keyword>
<keyword evidence="4" id="KW-0297">G-protein coupled receptor</keyword>
<sequence>MAMELASVDNNTLHRNKGSGQSRAQRFTTMRKEKKAALTLFIVIGIFISCVTPYCIVYLIASYNPADRVLAAMGVTSMLSFLNSAANPMIYGILNRKFRRMFLHVIKCKRCKHVSDNPALQSDNGTASTAMALRKRNHRREDTVQHISGKPPATSAHGLLRLSLATAPGGTVACVLDENVNGVDKLTLKHLPTISDVLEPHESRNGGPRLKTDNSTNDEVRTLSFQATVDANHKHRDHETCDVMVLTGPRVRSIHIDRK</sequence>
<evidence type="ECO:0000256" key="3">
    <source>
        <dbReference type="ARBA" id="ARBA00022989"/>
    </source>
</evidence>
<dbReference type="GO" id="GO:0004930">
    <property type="term" value="F:G protein-coupled receptor activity"/>
    <property type="evidence" value="ECO:0007669"/>
    <property type="project" value="UniProtKB-KW"/>
</dbReference>
<evidence type="ECO:0000256" key="9">
    <source>
        <dbReference type="SAM" id="Phobius"/>
    </source>
</evidence>
<organism evidence="11 12">
    <name type="scientific">Stichopus japonicus</name>
    <name type="common">Sea cucumber</name>
    <dbReference type="NCBI Taxonomy" id="307972"/>
    <lineage>
        <taxon>Eukaryota</taxon>
        <taxon>Metazoa</taxon>
        <taxon>Echinodermata</taxon>
        <taxon>Eleutherozoa</taxon>
        <taxon>Echinozoa</taxon>
        <taxon>Holothuroidea</taxon>
        <taxon>Aspidochirotacea</taxon>
        <taxon>Aspidochirotida</taxon>
        <taxon>Stichopodidae</taxon>
        <taxon>Apostichopus</taxon>
    </lineage>
</organism>
<comment type="subcellular location">
    <subcellularLocation>
        <location evidence="1">Membrane</location>
        <topology evidence="1">Multi-pass membrane protein</topology>
    </subcellularLocation>
</comment>
<dbReference type="InterPro" id="IPR017452">
    <property type="entry name" value="GPCR_Rhodpsn_7TM"/>
</dbReference>
<dbReference type="PANTHER" id="PTHR45695:SF9">
    <property type="entry name" value="LEUCOKININ RECEPTOR"/>
    <property type="match status" value="1"/>
</dbReference>
<dbReference type="InterPro" id="IPR000276">
    <property type="entry name" value="GPCR_Rhodpsn"/>
</dbReference>
<dbReference type="PRINTS" id="PR00237">
    <property type="entry name" value="GPCRRHODOPSN"/>
</dbReference>
<name>A0A2G8K848_STIJA</name>
<evidence type="ECO:0000259" key="10">
    <source>
        <dbReference type="PROSITE" id="PS50262"/>
    </source>
</evidence>
<evidence type="ECO:0000256" key="8">
    <source>
        <dbReference type="SAM" id="MobiDB-lite"/>
    </source>
</evidence>
<evidence type="ECO:0000256" key="6">
    <source>
        <dbReference type="ARBA" id="ARBA00023170"/>
    </source>
</evidence>
<dbReference type="Pfam" id="PF00001">
    <property type="entry name" value="7tm_1"/>
    <property type="match status" value="1"/>
</dbReference>
<feature type="transmembrane region" description="Helical" evidence="9">
    <location>
        <begin position="36"/>
        <end position="63"/>
    </location>
</feature>
<accession>A0A2G8K848</accession>
<feature type="compositionally biased region" description="Polar residues" evidence="8">
    <location>
        <begin position="8"/>
        <end position="25"/>
    </location>
</feature>
<dbReference type="Proteomes" id="UP000230750">
    <property type="component" value="Unassembled WGS sequence"/>
</dbReference>
<feature type="transmembrane region" description="Helical" evidence="9">
    <location>
        <begin position="69"/>
        <end position="94"/>
    </location>
</feature>
<dbReference type="OrthoDB" id="10071887at2759"/>
<proteinExistence type="predicted"/>
<evidence type="ECO:0000256" key="4">
    <source>
        <dbReference type="ARBA" id="ARBA00023040"/>
    </source>
</evidence>
<reference evidence="11 12" key="1">
    <citation type="journal article" date="2017" name="PLoS Biol.">
        <title>The sea cucumber genome provides insights into morphological evolution and visceral regeneration.</title>
        <authorList>
            <person name="Zhang X."/>
            <person name="Sun L."/>
            <person name="Yuan J."/>
            <person name="Sun Y."/>
            <person name="Gao Y."/>
            <person name="Zhang L."/>
            <person name="Li S."/>
            <person name="Dai H."/>
            <person name="Hamel J.F."/>
            <person name="Liu C."/>
            <person name="Yu Y."/>
            <person name="Liu S."/>
            <person name="Lin W."/>
            <person name="Guo K."/>
            <person name="Jin S."/>
            <person name="Xu P."/>
            <person name="Storey K.B."/>
            <person name="Huan P."/>
            <person name="Zhang T."/>
            <person name="Zhou Y."/>
            <person name="Zhang J."/>
            <person name="Lin C."/>
            <person name="Li X."/>
            <person name="Xing L."/>
            <person name="Huo D."/>
            <person name="Sun M."/>
            <person name="Wang L."/>
            <person name="Mercier A."/>
            <person name="Li F."/>
            <person name="Yang H."/>
            <person name="Xiang J."/>
        </authorList>
    </citation>
    <scope>NUCLEOTIDE SEQUENCE [LARGE SCALE GENOMIC DNA]</scope>
    <source>
        <strain evidence="11">Shaxun</strain>
        <tissue evidence="11">Muscle</tissue>
    </source>
</reference>
<protein>
    <submittedName>
        <fullName evidence="11">Putative octopamine receptor 1-like</fullName>
    </submittedName>
</protein>
<dbReference type="GO" id="GO:0005886">
    <property type="term" value="C:plasma membrane"/>
    <property type="evidence" value="ECO:0007669"/>
    <property type="project" value="TreeGrafter"/>
</dbReference>
<gene>
    <name evidence="11" type="ORF">BSL78_18957</name>
</gene>
<keyword evidence="7" id="KW-0807">Transducer</keyword>
<dbReference type="PANTHER" id="PTHR45695">
    <property type="entry name" value="LEUCOKININ RECEPTOR-RELATED"/>
    <property type="match status" value="1"/>
</dbReference>
<dbReference type="Gene3D" id="1.20.1070.10">
    <property type="entry name" value="Rhodopsin 7-helix transmembrane proteins"/>
    <property type="match status" value="1"/>
</dbReference>
<dbReference type="SUPFAM" id="SSF81321">
    <property type="entry name" value="Family A G protein-coupled receptor-like"/>
    <property type="match status" value="1"/>
</dbReference>
<comment type="caution">
    <text evidence="11">The sequence shown here is derived from an EMBL/GenBank/DDBJ whole genome shotgun (WGS) entry which is preliminary data.</text>
</comment>
<evidence type="ECO:0000313" key="11">
    <source>
        <dbReference type="EMBL" id="PIK44181.1"/>
    </source>
</evidence>
<dbReference type="AlphaFoldDB" id="A0A2G8K848"/>
<feature type="domain" description="G-protein coupled receptors family 1 profile" evidence="10">
    <location>
        <begin position="1"/>
        <end position="91"/>
    </location>
</feature>
<keyword evidence="12" id="KW-1185">Reference proteome</keyword>
<dbReference type="STRING" id="307972.A0A2G8K848"/>
<dbReference type="EMBL" id="MRZV01000793">
    <property type="protein sequence ID" value="PIK44181.1"/>
    <property type="molecule type" value="Genomic_DNA"/>
</dbReference>
<evidence type="ECO:0000256" key="1">
    <source>
        <dbReference type="ARBA" id="ARBA00004141"/>
    </source>
</evidence>
<evidence type="ECO:0000256" key="5">
    <source>
        <dbReference type="ARBA" id="ARBA00023136"/>
    </source>
</evidence>
<evidence type="ECO:0000256" key="2">
    <source>
        <dbReference type="ARBA" id="ARBA00022692"/>
    </source>
</evidence>